<dbReference type="Proteomes" id="UP000257014">
    <property type="component" value="Unassembled WGS sequence"/>
</dbReference>
<organism evidence="2 3">
    <name type="scientific">Caldibacillus debilis</name>
    <dbReference type="NCBI Taxonomy" id="301148"/>
    <lineage>
        <taxon>Bacteria</taxon>
        <taxon>Bacillati</taxon>
        <taxon>Bacillota</taxon>
        <taxon>Bacilli</taxon>
        <taxon>Bacillales</taxon>
        <taxon>Bacillaceae</taxon>
        <taxon>Caldibacillus</taxon>
    </lineage>
</organism>
<evidence type="ECO:0000313" key="3">
    <source>
        <dbReference type="Proteomes" id="UP000257014"/>
    </source>
</evidence>
<accession>A0A3E0K609</accession>
<sequence length="71" mass="7622">MIAVALPRTGKGRLRQDRNGQPLPFREKSDGAHFGGKRTEGRPEQKKPAAGRANGAGQITGKKTEMGRTPP</sequence>
<gene>
    <name evidence="2" type="ORF">C6P37_06240</name>
</gene>
<feature type="compositionally biased region" description="Basic and acidic residues" evidence="1">
    <location>
        <begin position="62"/>
        <end position="71"/>
    </location>
</feature>
<evidence type="ECO:0000313" key="2">
    <source>
        <dbReference type="EMBL" id="REJ29537.1"/>
    </source>
</evidence>
<evidence type="ECO:0000256" key="1">
    <source>
        <dbReference type="SAM" id="MobiDB-lite"/>
    </source>
</evidence>
<name>A0A3E0K609_9BACI</name>
<proteinExistence type="predicted"/>
<feature type="compositionally biased region" description="Basic and acidic residues" evidence="1">
    <location>
        <begin position="25"/>
        <end position="47"/>
    </location>
</feature>
<protein>
    <submittedName>
        <fullName evidence="2">Uncharacterized protein</fullName>
    </submittedName>
</protein>
<feature type="region of interest" description="Disordered" evidence="1">
    <location>
        <begin position="1"/>
        <end position="71"/>
    </location>
</feature>
<reference evidence="2 3" key="1">
    <citation type="submission" date="2018-03" db="EMBL/GenBank/DDBJ databases">
        <authorList>
            <person name="Keele B.F."/>
        </authorList>
    </citation>
    <scope>NUCLEOTIDE SEQUENCE [LARGE SCALE GENOMIC DNA]</scope>
    <source>
        <strain evidence="2">ZCTH4_d</strain>
    </source>
</reference>
<comment type="caution">
    <text evidence="2">The sequence shown here is derived from an EMBL/GenBank/DDBJ whole genome shotgun (WGS) entry which is preliminary data.</text>
</comment>
<dbReference type="EMBL" id="QEWE01000014">
    <property type="protein sequence ID" value="REJ29537.1"/>
    <property type="molecule type" value="Genomic_DNA"/>
</dbReference>
<dbReference type="AlphaFoldDB" id="A0A3E0K609"/>